<organism evidence="1 2">
    <name type="scientific">Martelella lutilitoris</name>
    <dbReference type="NCBI Taxonomy" id="2583532"/>
    <lineage>
        <taxon>Bacteria</taxon>
        <taxon>Pseudomonadati</taxon>
        <taxon>Pseudomonadota</taxon>
        <taxon>Alphaproteobacteria</taxon>
        <taxon>Hyphomicrobiales</taxon>
        <taxon>Aurantimonadaceae</taxon>
        <taxon>Martelella</taxon>
    </lineage>
</organism>
<protein>
    <submittedName>
        <fullName evidence="1">Uncharacterized protein</fullName>
    </submittedName>
</protein>
<accession>A0A5C4JSF4</accession>
<dbReference type="AlphaFoldDB" id="A0A5C4JSF4"/>
<name>A0A5C4JSF4_9HYPH</name>
<sequence length="164" mass="19301">MQEDKATDEFLKTVGTYVIVFQAVESKIEEIIQIWCGLDKFERTKRKLARLTTAEKISKLSMLFLKTPENRRALEREGYPTYFADLVARLEQARLDRNRLVHSHYLFDFMRFGGPIIQADHRKGPVSFSEEEQQRLTTSISQLYIEVGRAHRQAIHDFEHLQQD</sequence>
<dbReference type="EMBL" id="VCLB01000004">
    <property type="protein sequence ID" value="TNB48207.1"/>
    <property type="molecule type" value="Genomic_DNA"/>
</dbReference>
<evidence type="ECO:0000313" key="1">
    <source>
        <dbReference type="EMBL" id="TNB48207.1"/>
    </source>
</evidence>
<reference evidence="1 2" key="2">
    <citation type="submission" date="2019-06" db="EMBL/GenBank/DDBJ databases">
        <title>Martelella lutilitoris sp. nov., isolated from a tidal mudflat.</title>
        <authorList>
            <person name="Kim Y.-J."/>
        </authorList>
    </citation>
    <scope>NUCLEOTIDE SEQUENCE [LARGE SCALE GENOMIC DNA]</scope>
    <source>
        <strain evidence="1 2">GH2-6</strain>
    </source>
</reference>
<proteinExistence type="predicted"/>
<dbReference type="Proteomes" id="UP000307874">
    <property type="component" value="Unassembled WGS sequence"/>
</dbReference>
<comment type="caution">
    <text evidence="1">The sequence shown here is derived from an EMBL/GenBank/DDBJ whole genome shotgun (WGS) entry which is preliminary data.</text>
</comment>
<evidence type="ECO:0000313" key="2">
    <source>
        <dbReference type="Proteomes" id="UP000307874"/>
    </source>
</evidence>
<keyword evidence="2" id="KW-1185">Reference proteome</keyword>
<gene>
    <name evidence="1" type="ORF">FF124_07675</name>
</gene>
<dbReference type="RefSeq" id="WP_138747915.1">
    <property type="nucleotide sequence ID" value="NZ_VCLB01000004.1"/>
</dbReference>
<reference evidence="1 2" key="1">
    <citation type="submission" date="2019-05" db="EMBL/GenBank/DDBJ databases">
        <authorList>
            <person name="Lee S.D."/>
        </authorList>
    </citation>
    <scope>NUCLEOTIDE SEQUENCE [LARGE SCALE GENOMIC DNA]</scope>
    <source>
        <strain evidence="1 2">GH2-6</strain>
    </source>
</reference>
<dbReference type="OrthoDB" id="7107801at2"/>